<keyword evidence="1" id="KW-0808">Transferase</keyword>
<sequence>MEGYYWTKSLQLLIYEFVSGGSLFKHLHERPELNCLSWQERFDIILG</sequence>
<accession>A0A0V0W7D4</accession>
<evidence type="ECO:0000313" key="2">
    <source>
        <dbReference type="Proteomes" id="UP000054783"/>
    </source>
</evidence>
<dbReference type="SUPFAM" id="SSF56112">
    <property type="entry name" value="Protein kinase-like (PK-like)"/>
    <property type="match status" value="1"/>
</dbReference>
<dbReference type="EMBL" id="JYDQ01005791">
    <property type="protein sequence ID" value="KRX71601.1"/>
    <property type="molecule type" value="Genomic_DNA"/>
</dbReference>
<reference evidence="1 2" key="1">
    <citation type="submission" date="2015-01" db="EMBL/GenBank/DDBJ databases">
        <title>Evolution of Trichinella species and genotypes.</title>
        <authorList>
            <person name="Korhonen P.K."/>
            <person name="Edoardo P."/>
            <person name="Giuseppe L.R."/>
            <person name="Gasser R.B."/>
        </authorList>
    </citation>
    <scope>NUCLEOTIDE SEQUENCE [LARGE SCALE GENOMIC DNA]</scope>
    <source>
        <strain evidence="1">ISS2496</strain>
    </source>
</reference>
<dbReference type="STRING" id="990121.A0A0V0W7D4"/>
<organism evidence="1 2">
    <name type="scientific">Trichinella patagoniensis</name>
    <dbReference type="NCBI Taxonomy" id="990121"/>
    <lineage>
        <taxon>Eukaryota</taxon>
        <taxon>Metazoa</taxon>
        <taxon>Ecdysozoa</taxon>
        <taxon>Nematoda</taxon>
        <taxon>Enoplea</taxon>
        <taxon>Dorylaimia</taxon>
        <taxon>Trichinellida</taxon>
        <taxon>Trichinellidae</taxon>
        <taxon>Trichinella</taxon>
    </lineage>
</organism>
<dbReference type="GO" id="GO:0016301">
    <property type="term" value="F:kinase activity"/>
    <property type="evidence" value="ECO:0007669"/>
    <property type="project" value="UniProtKB-KW"/>
</dbReference>
<dbReference type="Gene3D" id="1.10.510.10">
    <property type="entry name" value="Transferase(Phosphotransferase) domain 1"/>
    <property type="match status" value="1"/>
</dbReference>
<keyword evidence="1" id="KW-0675">Receptor</keyword>
<protein>
    <submittedName>
        <fullName evidence="1">Leucine-rich repeat receptor-like protein kinase</fullName>
    </submittedName>
</protein>
<keyword evidence="1" id="KW-0418">Kinase</keyword>
<comment type="caution">
    <text evidence="1">The sequence shown here is derived from an EMBL/GenBank/DDBJ whole genome shotgun (WGS) entry which is preliminary data.</text>
</comment>
<name>A0A0V0W7D4_9BILA</name>
<keyword evidence="2" id="KW-1185">Reference proteome</keyword>
<dbReference type="InterPro" id="IPR011009">
    <property type="entry name" value="Kinase-like_dom_sf"/>
</dbReference>
<dbReference type="Proteomes" id="UP000054783">
    <property type="component" value="Unassembled WGS sequence"/>
</dbReference>
<feature type="non-terminal residue" evidence="1">
    <location>
        <position position="47"/>
    </location>
</feature>
<gene>
    <name evidence="1" type="ORF">T12_11142</name>
</gene>
<dbReference type="AlphaFoldDB" id="A0A0V0W7D4"/>
<evidence type="ECO:0000313" key="1">
    <source>
        <dbReference type="EMBL" id="KRX71601.1"/>
    </source>
</evidence>
<proteinExistence type="predicted"/>